<gene>
    <name evidence="25" type="ORF">EV190_11823</name>
</gene>
<keyword evidence="7" id="KW-0378">Hydrolase</keyword>
<evidence type="ECO:0000256" key="13">
    <source>
        <dbReference type="ARBA" id="ARBA00035852"/>
    </source>
</evidence>
<dbReference type="InterPro" id="IPR052365">
    <property type="entry name" value="THEM4/THEM5_acyl-CoA_thioest"/>
</dbReference>
<evidence type="ECO:0000256" key="20">
    <source>
        <dbReference type="ARBA" id="ARBA00047734"/>
    </source>
</evidence>
<dbReference type="RefSeq" id="WP_133742669.1">
    <property type="nucleotide sequence ID" value="NZ_SNYN01000018.1"/>
</dbReference>
<evidence type="ECO:0000256" key="8">
    <source>
        <dbReference type="ARBA" id="ARBA00022832"/>
    </source>
</evidence>
<dbReference type="PANTHER" id="PTHR12418:SF19">
    <property type="entry name" value="ACYL-COENZYME A THIOESTERASE THEM4"/>
    <property type="match status" value="1"/>
</dbReference>
<comment type="catalytic activity">
    <reaction evidence="14">
        <text>(9Z)-octadecenoyl-CoA + H2O = (9Z)-octadecenoate + CoA + H(+)</text>
        <dbReference type="Rhea" id="RHEA:40139"/>
        <dbReference type="ChEBI" id="CHEBI:15377"/>
        <dbReference type="ChEBI" id="CHEBI:15378"/>
        <dbReference type="ChEBI" id="CHEBI:30823"/>
        <dbReference type="ChEBI" id="CHEBI:57287"/>
        <dbReference type="ChEBI" id="CHEBI:57387"/>
    </reaction>
    <physiologicalReaction direction="left-to-right" evidence="14">
        <dbReference type="Rhea" id="RHEA:40140"/>
    </physiologicalReaction>
</comment>
<comment type="similarity">
    <text evidence="15">Belongs to the THEM4/THEM5 thioesterase family.</text>
</comment>
<dbReference type="GO" id="GO:0005737">
    <property type="term" value="C:cytoplasm"/>
    <property type="evidence" value="ECO:0007669"/>
    <property type="project" value="UniProtKB-SubCell"/>
</dbReference>
<dbReference type="EC" id="3.1.2.2" evidence="16"/>
<name>A0A4V3D7M4_9ACTN</name>
<evidence type="ECO:0000256" key="18">
    <source>
        <dbReference type="ARBA" id="ARBA00043210"/>
    </source>
</evidence>
<dbReference type="CDD" id="cd03443">
    <property type="entry name" value="PaaI_thioesterase"/>
    <property type="match status" value="1"/>
</dbReference>
<evidence type="ECO:0000256" key="11">
    <source>
        <dbReference type="ARBA" id="ARBA00023136"/>
    </source>
</evidence>
<evidence type="ECO:0000256" key="2">
    <source>
        <dbReference type="ARBA" id="ARBA00004496"/>
    </source>
</evidence>
<evidence type="ECO:0000256" key="4">
    <source>
        <dbReference type="ARBA" id="ARBA00022475"/>
    </source>
</evidence>
<evidence type="ECO:0000256" key="22">
    <source>
        <dbReference type="ARBA" id="ARBA00048074"/>
    </source>
</evidence>
<keyword evidence="9" id="KW-0809">Transit peptide</keyword>
<comment type="subcellular location">
    <subcellularLocation>
        <location evidence="3">Cell projection</location>
        <location evidence="3">Ruffle membrane</location>
    </subcellularLocation>
    <subcellularLocation>
        <location evidence="2">Cytoplasm</location>
    </subcellularLocation>
    <subcellularLocation>
        <location evidence="1">Membrane</location>
        <topology evidence="1">Peripheral membrane protein</topology>
    </subcellularLocation>
</comment>
<evidence type="ECO:0000256" key="19">
    <source>
        <dbReference type="ARBA" id="ARBA00047588"/>
    </source>
</evidence>
<evidence type="ECO:0000256" key="14">
    <source>
        <dbReference type="ARBA" id="ARBA00037002"/>
    </source>
</evidence>
<dbReference type="Proteomes" id="UP000295281">
    <property type="component" value="Unassembled WGS sequence"/>
</dbReference>
<dbReference type="GO" id="GO:0016787">
    <property type="term" value="F:hydrolase activity"/>
    <property type="evidence" value="ECO:0007669"/>
    <property type="project" value="UniProtKB-KW"/>
</dbReference>
<evidence type="ECO:0000313" key="26">
    <source>
        <dbReference type="Proteomes" id="UP000295281"/>
    </source>
</evidence>
<keyword evidence="26" id="KW-1185">Reference proteome</keyword>
<evidence type="ECO:0000256" key="16">
    <source>
        <dbReference type="ARBA" id="ARBA00038848"/>
    </source>
</evidence>
<reference evidence="25 26" key="1">
    <citation type="submission" date="2019-03" db="EMBL/GenBank/DDBJ databases">
        <title>Genomic Encyclopedia of Type Strains, Phase IV (KMG-IV): sequencing the most valuable type-strain genomes for metagenomic binning, comparative biology and taxonomic classification.</title>
        <authorList>
            <person name="Goeker M."/>
        </authorList>
    </citation>
    <scope>NUCLEOTIDE SEQUENCE [LARGE SCALE GENOMIC DNA]</scope>
    <source>
        <strain evidence="25 26">DSM 46770</strain>
    </source>
</reference>
<evidence type="ECO:0000256" key="15">
    <source>
        <dbReference type="ARBA" id="ARBA00038456"/>
    </source>
</evidence>
<protein>
    <recommendedName>
        <fullName evidence="17">Acyl-coenzyme A thioesterase THEM4</fullName>
        <ecNumber evidence="16">3.1.2.2</ecNumber>
    </recommendedName>
    <alternativeName>
        <fullName evidence="18">Thioesterase superfamily member 4</fullName>
    </alternativeName>
</protein>
<evidence type="ECO:0000256" key="9">
    <source>
        <dbReference type="ARBA" id="ARBA00022946"/>
    </source>
</evidence>
<comment type="catalytic activity">
    <reaction evidence="20">
        <text>hexadecanoyl-CoA + H2O = hexadecanoate + CoA + H(+)</text>
        <dbReference type="Rhea" id="RHEA:16645"/>
        <dbReference type="ChEBI" id="CHEBI:7896"/>
        <dbReference type="ChEBI" id="CHEBI:15377"/>
        <dbReference type="ChEBI" id="CHEBI:15378"/>
        <dbReference type="ChEBI" id="CHEBI:57287"/>
        <dbReference type="ChEBI" id="CHEBI:57379"/>
        <dbReference type="EC" id="3.1.2.2"/>
    </reaction>
    <physiologicalReaction direction="left-to-right" evidence="20">
        <dbReference type="Rhea" id="RHEA:16646"/>
    </physiologicalReaction>
</comment>
<keyword evidence="8" id="KW-0276">Fatty acid metabolism</keyword>
<feature type="domain" description="Thioesterase" evidence="24">
    <location>
        <begin position="133"/>
        <end position="202"/>
    </location>
</feature>
<dbReference type="GO" id="GO:0006631">
    <property type="term" value="P:fatty acid metabolic process"/>
    <property type="evidence" value="ECO:0007669"/>
    <property type="project" value="UniProtKB-KW"/>
</dbReference>
<evidence type="ECO:0000256" key="17">
    <source>
        <dbReference type="ARBA" id="ARBA00040123"/>
    </source>
</evidence>
<comment type="caution">
    <text evidence="25">The sequence shown here is derived from an EMBL/GenBank/DDBJ whole genome shotgun (WGS) entry which is preliminary data.</text>
</comment>
<keyword evidence="4" id="KW-1003">Cell membrane</keyword>
<keyword evidence="10" id="KW-0443">Lipid metabolism</keyword>
<proteinExistence type="inferred from homology"/>
<dbReference type="InterPro" id="IPR006683">
    <property type="entry name" value="Thioestr_dom"/>
</dbReference>
<keyword evidence="12" id="KW-0966">Cell projection</keyword>
<evidence type="ECO:0000256" key="10">
    <source>
        <dbReference type="ARBA" id="ARBA00023098"/>
    </source>
</evidence>
<evidence type="ECO:0000313" key="25">
    <source>
        <dbReference type="EMBL" id="TDQ48487.1"/>
    </source>
</evidence>
<keyword evidence="5" id="KW-0963">Cytoplasm</keyword>
<evidence type="ECO:0000259" key="24">
    <source>
        <dbReference type="Pfam" id="PF03061"/>
    </source>
</evidence>
<dbReference type="OrthoDB" id="5242242at2"/>
<comment type="catalytic activity">
    <reaction evidence="21">
        <text>decanoyl-CoA + H2O = decanoate + CoA + H(+)</text>
        <dbReference type="Rhea" id="RHEA:40059"/>
        <dbReference type="ChEBI" id="CHEBI:15377"/>
        <dbReference type="ChEBI" id="CHEBI:15378"/>
        <dbReference type="ChEBI" id="CHEBI:27689"/>
        <dbReference type="ChEBI" id="CHEBI:57287"/>
        <dbReference type="ChEBI" id="CHEBI:61430"/>
    </reaction>
    <physiologicalReaction direction="left-to-right" evidence="21">
        <dbReference type="Rhea" id="RHEA:40060"/>
    </physiologicalReaction>
</comment>
<sequence length="220" mass="22885">MTVDVQPVSELPDPADFGFTVVERDALPTELLALVDQVRTLADTVAHTGADAAELAAASRVVADLSERLDVRRRPLGTMFSQVAPDGRIDYGTVANVVNGPLNPIAPPLELRPDGEGLSGEVTLVGLYEGPPGLVHGGWIAAMLDQALGEVAATAGGASLTANLDVNYRKPTPLNAPLTVTSRVTGVERRKVLVSGEIRHNGEITAEGTAVMVKIALPGS</sequence>
<organism evidence="25 26">
    <name type="scientific">Actinorugispora endophytica</name>
    <dbReference type="NCBI Taxonomy" id="1605990"/>
    <lineage>
        <taxon>Bacteria</taxon>
        <taxon>Bacillati</taxon>
        <taxon>Actinomycetota</taxon>
        <taxon>Actinomycetes</taxon>
        <taxon>Streptosporangiales</taxon>
        <taxon>Nocardiopsidaceae</taxon>
        <taxon>Actinorugispora</taxon>
    </lineage>
</organism>
<evidence type="ECO:0000256" key="5">
    <source>
        <dbReference type="ARBA" id="ARBA00022490"/>
    </source>
</evidence>
<evidence type="ECO:0000256" key="1">
    <source>
        <dbReference type="ARBA" id="ARBA00004170"/>
    </source>
</evidence>
<evidence type="ECO:0000256" key="12">
    <source>
        <dbReference type="ARBA" id="ARBA00023273"/>
    </source>
</evidence>
<keyword evidence="11" id="KW-0472">Membrane</keyword>
<dbReference type="InterPro" id="IPR029069">
    <property type="entry name" value="HotDog_dom_sf"/>
</dbReference>
<evidence type="ECO:0000256" key="3">
    <source>
        <dbReference type="ARBA" id="ARBA00004632"/>
    </source>
</evidence>
<evidence type="ECO:0000256" key="6">
    <source>
        <dbReference type="ARBA" id="ARBA00022703"/>
    </source>
</evidence>
<evidence type="ECO:0000256" key="23">
    <source>
        <dbReference type="ARBA" id="ARBA00048180"/>
    </source>
</evidence>
<evidence type="ECO:0000256" key="7">
    <source>
        <dbReference type="ARBA" id="ARBA00022801"/>
    </source>
</evidence>
<comment type="catalytic activity">
    <reaction evidence="13">
        <text>(5Z,8Z,11Z,14Z)-eicosatetraenoyl-CoA + H2O = (5Z,8Z,11Z,14Z)-eicosatetraenoate + CoA + H(+)</text>
        <dbReference type="Rhea" id="RHEA:40151"/>
        <dbReference type="ChEBI" id="CHEBI:15377"/>
        <dbReference type="ChEBI" id="CHEBI:15378"/>
        <dbReference type="ChEBI" id="CHEBI:32395"/>
        <dbReference type="ChEBI" id="CHEBI:57287"/>
        <dbReference type="ChEBI" id="CHEBI:57368"/>
    </reaction>
    <physiologicalReaction direction="left-to-right" evidence="13">
        <dbReference type="Rhea" id="RHEA:40152"/>
    </physiologicalReaction>
</comment>
<comment type="catalytic activity">
    <reaction evidence="23">
        <text>tetradecanoyl-CoA + H2O = tetradecanoate + CoA + H(+)</text>
        <dbReference type="Rhea" id="RHEA:40119"/>
        <dbReference type="ChEBI" id="CHEBI:15377"/>
        <dbReference type="ChEBI" id="CHEBI:15378"/>
        <dbReference type="ChEBI" id="CHEBI:30807"/>
        <dbReference type="ChEBI" id="CHEBI:57287"/>
        <dbReference type="ChEBI" id="CHEBI:57385"/>
    </reaction>
    <physiologicalReaction direction="left-to-right" evidence="23">
        <dbReference type="Rhea" id="RHEA:40120"/>
    </physiologicalReaction>
</comment>
<dbReference type="AlphaFoldDB" id="A0A4V3D7M4"/>
<dbReference type="PANTHER" id="PTHR12418">
    <property type="entry name" value="ACYL-COENZYME A THIOESTERASE THEM4"/>
    <property type="match status" value="1"/>
</dbReference>
<evidence type="ECO:0000256" key="21">
    <source>
        <dbReference type="ARBA" id="ARBA00047969"/>
    </source>
</evidence>
<dbReference type="SUPFAM" id="SSF54637">
    <property type="entry name" value="Thioesterase/thiol ester dehydrase-isomerase"/>
    <property type="match status" value="1"/>
</dbReference>
<dbReference type="EMBL" id="SNYN01000018">
    <property type="protein sequence ID" value="TDQ48487.1"/>
    <property type="molecule type" value="Genomic_DNA"/>
</dbReference>
<dbReference type="GO" id="GO:0016020">
    <property type="term" value="C:membrane"/>
    <property type="evidence" value="ECO:0007669"/>
    <property type="project" value="UniProtKB-SubCell"/>
</dbReference>
<dbReference type="Gene3D" id="3.10.129.10">
    <property type="entry name" value="Hotdog Thioesterase"/>
    <property type="match status" value="1"/>
</dbReference>
<comment type="catalytic activity">
    <reaction evidence="22">
        <text>dodecanoyl-CoA + H2O = dodecanoate + CoA + H(+)</text>
        <dbReference type="Rhea" id="RHEA:30135"/>
        <dbReference type="ChEBI" id="CHEBI:15377"/>
        <dbReference type="ChEBI" id="CHEBI:15378"/>
        <dbReference type="ChEBI" id="CHEBI:18262"/>
        <dbReference type="ChEBI" id="CHEBI:57287"/>
        <dbReference type="ChEBI" id="CHEBI:57375"/>
    </reaction>
    <physiologicalReaction direction="left-to-right" evidence="22">
        <dbReference type="Rhea" id="RHEA:30136"/>
    </physiologicalReaction>
</comment>
<accession>A0A4V3D7M4</accession>
<dbReference type="Pfam" id="PF03061">
    <property type="entry name" value="4HBT"/>
    <property type="match status" value="1"/>
</dbReference>
<keyword evidence="6" id="KW-0053">Apoptosis</keyword>
<comment type="catalytic activity">
    <reaction evidence="19">
        <text>octanoyl-CoA + H2O = octanoate + CoA + H(+)</text>
        <dbReference type="Rhea" id="RHEA:30143"/>
        <dbReference type="ChEBI" id="CHEBI:15377"/>
        <dbReference type="ChEBI" id="CHEBI:15378"/>
        <dbReference type="ChEBI" id="CHEBI:25646"/>
        <dbReference type="ChEBI" id="CHEBI:57287"/>
        <dbReference type="ChEBI" id="CHEBI:57386"/>
    </reaction>
    <physiologicalReaction direction="left-to-right" evidence="19">
        <dbReference type="Rhea" id="RHEA:30144"/>
    </physiologicalReaction>
</comment>